<evidence type="ECO:0000256" key="3">
    <source>
        <dbReference type="ARBA" id="ARBA00022989"/>
    </source>
</evidence>
<feature type="transmembrane region" description="Helical" evidence="6">
    <location>
        <begin position="61"/>
        <end position="83"/>
    </location>
</feature>
<feature type="region of interest" description="Disordered" evidence="5">
    <location>
        <begin position="184"/>
        <end position="221"/>
    </location>
</feature>
<keyword evidence="3 6" id="KW-1133">Transmembrane helix</keyword>
<dbReference type="Pfam" id="PF01566">
    <property type="entry name" value="Nramp"/>
    <property type="match status" value="1"/>
</dbReference>
<comment type="caution">
    <text evidence="7">The sequence shown here is derived from an EMBL/GenBank/DDBJ whole genome shotgun (WGS) entry which is preliminary data.</text>
</comment>
<name>H0JR35_9NOCA</name>
<dbReference type="EMBL" id="AHBW01000038">
    <property type="protein sequence ID" value="EHK83818.1"/>
    <property type="molecule type" value="Genomic_DNA"/>
</dbReference>
<sequence length="338" mass="35556">MPWWARVSGCPGLGGAGRRAGNLCLPQMSGRVAAVSGRATFEIIRERLGPRMAVANLSASFLINLSTWTAEVGGIALALQLASSVNPKMWIPVAALAVWLVIWRVKFSVMENVTGVVGLCLVMFAVAVFLLGPDWGAAREPGVHSIPGGQRETGGISVLRDRVVRCGDDSVRGVLLLLRGGGREVDGAGSGEVPAQRSGRISPRRHPLGGHRRTVGDRADAPCSSGCIGQWGSAVAGGRRDSPLASPAPLTDHAAASTMLGRVTTLRRRHVAAADARLFRRDVALPVSAAHVDATPARAASAPQTACPDRECSCRPAVRSWWPSPCFSSRISKFASVQ</sequence>
<protein>
    <submittedName>
        <fullName evidence="7">Uncharacterized protein</fullName>
    </submittedName>
</protein>
<organism evidence="7 8">
    <name type="scientific">Rhodococcus pyridinivorans AK37</name>
    <dbReference type="NCBI Taxonomy" id="1114960"/>
    <lineage>
        <taxon>Bacteria</taxon>
        <taxon>Bacillati</taxon>
        <taxon>Actinomycetota</taxon>
        <taxon>Actinomycetes</taxon>
        <taxon>Mycobacteriales</taxon>
        <taxon>Nocardiaceae</taxon>
        <taxon>Rhodococcus</taxon>
    </lineage>
</organism>
<comment type="subcellular location">
    <subcellularLocation>
        <location evidence="1">Membrane</location>
        <topology evidence="1">Multi-pass membrane protein</topology>
    </subcellularLocation>
</comment>
<feature type="transmembrane region" description="Helical" evidence="6">
    <location>
        <begin position="112"/>
        <end position="132"/>
    </location>
</feature>
<evidence type="ECO:0000256" key="5">
    <source>
        <dbReference type="SAM" id="MobiDB-lite"/>
    </source>
</evidence>
<evidence type="ECO:0000256" key="2">
    <source>
        <dbReference type="ARBA" id="ARBA00022692"/>
    </source>
</evidence>
<feature type="compositionally biased region" description="Basic residues" evidence="5">
    <location>
        <begin position="202"/>
        <end position="213"/>
    </location>
</feature>
<reference evidence="7 8" key="1">
    <citation type="submission" date="2011-12" db="EMBL/GenBank/DDBJ databases">
        <authorList>
            <person name="Kriszt B."/>
            <person name="Tancsics A."/>
            <person name="Cserhati M."/>
            <person name="Toth A."/>
            <person name="Nagy I."/>
            <person name="Horvath B."/>
            <person name="Tamura T."/>
            <person name="Kukolya J."/>
            <person name="Szoboszlay S."/>
        </authorList>
    </citation>
    <scope>NUCLEOTIDE SEQUENCE [LARGE SCALE GENOMIC DNA]</scope>
    <source>
        <strain evidence="7 8">AK37</strain>
    </source>
</reference>
<dbReference type="GO" id="GO:0046873">
    <property type="term" value="F:metal ion transmembrane transporter activity"/>
    <property type="evidence" value="ECO:0007669"/>
    <property type="project" value="InterPro"/>
</dbReference>
<keyword evidence="2 6" id="KW-0812">Transmembrane</keyword>
<dbReference type="GO" id="GO:0016020">
    <property type="term" value="C:membrane"/>
    <property type="evidence" value="ECO:0007669"/>
    <property type="project" value="UniProtKB-SubCell"/>
</dbReference>
<evidence type="ECO:0000313" key="7">
    <source>
        <dbReference type="EMBL" id="EHK83818.1"/>
    </source>
</evidence>
<dbReference type="AlphaFoldDB" id="H0JR35"/>
<dbReference type="Proteomes" id="UP000005064">
    <property type="component" value="Unassembled WGS sequence"/>
</dbReference>
<accession>H0JR35</accession>
<evidence type="ECO:0000256" key="4">
    <source>
        <dbReference type="ARBA" id="ARBA00023136"/>
    </source>
</evidence>
<dbReference type="InterPro" id="IPR001046">
    <property type="entry name" value="NRAMP_fam"/>
</dbReference>
<evidence type="ECO:0000256" key="6">
    <source>
        <dbReference type="SAM" id="Phobius"/>
    </source>
</evidence>
<proteinExistence type="predicted"/>
<evidence type="ECO:0000313" key="8">
    <source>
        <dbReference type="Proteomes" id="UP000005064"/>
    </source>
</evidence>
<gene>
    <name evidence="7" type="ORF">AK37_10606</name>
</gene>
<feature type="transmembrane region" description="Helical" evidence="6">
    <location>
        <begin position="89"/>
        <end position="105"/>
    </location>
</feature>
<evidence type="ECO:0000256" key="1">
    <source>
        <dbReference type="ARBA" id="ARBA00004141"/>
    </source>
</evidence>
<keyword evidence="4 6" id="KW-0472">Membrane</keyword>